<dbReference type="PANTHER" id="PTHR47615:SF1">
    <property type="entry name" value="COILED-COIL DOMAIN-CONTAINING PROTEIN 158"/>
    <property type="match status" value="1"/>
</dbReference>
<dbReference type="InterPro" id="IPR031809">
    <property type="entry name" value="CCDC158"/>
</dbReference>
<feature type="coiled-coil region" evidence="1">
    <location>
        <begin position="99"/>
        <end position="161"/>
    </location>
</feature>
<evidence type="ECO:0000256" key="2">
    <source>
        <dbReference type="SAM" id="MobiDB-lite"/>
    </source>
</evidence>
<dbReference type="PANTHER" id="PTHR47615">
    <property type="entry name" value="COILED-COIL DOMAIN-CONTAINING PROTEIN 158"/>
    <property type="match status" value="1"/>
</dbReference>
<feature type="coiled-coil region" evidence="1">
    <location>
        <begin position="579"/>
        <end position="799"/>
    </location>
</feature>
<organism evidence="3 4">
    <name type="scientific">Sula dactylatra</name>
    <name type="common">Masked booby</name>
    <dbReference type="NCBI Taxonomy" id="56068"/>
    <lineage>
        <taxon>Eukaryota</taxon>
        <taxon>Metazoa</taxon>
        <taxon>Chordata</taxon>
        <taxon>Craniata</taxon>
        <taxon>Vertebrata</taxon>
        <taxon>Euteleostomi</taxon>
        <taxon>Archelosauria</taxon>
        <taxon>Archosauria</taxon>
        <taxon>Dinosauria</taxon>
        <taxon>Saurischia</taxon>
        <taxon>Theropoda</taxon>
        <taxon>Coelurosauria</taxon>
        <taxon>Aves</taxon>
        <taxon>Neognathae</taxon>
        <taxon>Neoaves</taxon>
        <taxon>Aequornithes</taxon>
        <taxon>Suliformes</taxon>
        <taxon>Sulidae</taxon>
        <taxon>Sula</taxon>
    </lineage>
</organism>
<feature type="region of interest" description="Disordered" evidence="2">
    <location>
        <begin position="1095"/>
        <end position="1117"/>
    </location>
</feature>
<proteinExistence type="predicted"/>
<feature type="compositionally biased region" description="Polar residues" evidence="2">
    <location>
        <begin position="1056"/>
        <end position="1067"/>
    </location>
</feature>
<evidence type="ECO:0000256" key="1">
    <source>
        <dbReference type="SAM" id="Coils"/>
    </source>
</evidence>
<dbReference type="EMBL" id="WEKW01015803">
    <property type="protein sequence ID" value="NWI28422.1"/>
    <property type="molecule type" value="Genomic_DNA"/>
</dbReference>
<protein>
    <submittedName>
        <fullName evidence="3">CD158 protein</fullName>
    </submittedName>
</protein>
<sequence length="1117" mass="127005">SGAASPFLSNQNVLASSILSTVMEDSASSCTGSSPPKSVFCSKYETHTASEKKPMSGAGKELVENVLEEYLQKGRSVQKRLNETTELHEQQKISLRLIIGDLQTKLMEVQLERDALQDTRQKESQCQENVKIQLKNTIQELEAANQLQEEMLREADSQTERLKKMVHSHEEVLLELRGILMDYEDSTGKKLYEHENITSLHIHNLSAAFADILRHLDSEVSYLKEKVVLVEEGLESLKKDTQTQKQLLLQQHQNRIEQLISEHEQEVAAATDKANSARSYANSVQSQMEIIQEQTRNQNSVHAHLVSHLESTVTQLHSELREAKRMYEDKVEDLEKQLHLAHSETAEVQTEQDQHNQESGNLNEQIHQLLTELHKKEIELNLEKEQNKRFWDRNTDNSITIDHLRRELDNKTRQLQLMENTVKEMRTECHRQMEHQMAAIKGKNESIGRISSLTVQLESTKETLRKVKEDLVAKQIGLETAEKTVSDLTVHLQEKERALEVANKEIKKLHSQLGSRMQELQHLKNEEDCLHNAQSECETLKLQLLEKERIIDICQKQIDNMTQTVGQYSRTAGAMEVEKSQLIKERNDWKLQVEELKIAKDEKEARIHEMEARLSELELEKVALVNTCSERLHALDDMKLEKDQLMNELQASRSELAGLAEGFEDLKRDYQDKIEEMENTANRLKMQLKSAQAELEQIRTALKTTGRSDGHAMKVAVRMQKQITAKRGQIDALQSKIKFLEEAMTNAAKEKHYLREENSKLSQELSYITAENTKIAGELEILRSQDKRLKEKISKMETALDKVSMQFAECQCIIQCQEQEAMRFRLQHTLDVKELQGPGYPSASASGKLRHMVPLSHLHSAVVSPSLSSASCAPHIPSKPSILKEEPLQDLKRILQELTSSCNDIPSVDLGKDDSNGGRKSPLATMANTVETAARDCATESIVEKDTFRRIILPECKFCHRFACRDPSCLHTADLQCQDVTLPFTSLGGASIFSAAPRYTSSPKKVSQEKRYRERSPVHLLLTAPPDDHAAGPSTSPEHRPSPRKVGFPEGAATVPQITSQPVETSETIPKRLQNKMESLQNLVESLQIKNQAMSSMIRTQEMKTKKAKEKEKKLTK</sequence>
<evidence type="ECO:0000313" key="4">
    <source>
        <dbReference type="Proteomes" id="UP000619137"/>
    </source>
</evidence>
<feature type="non-terminal residue" evidence="3">
    <location>
        <position position="1117"/>
    </location>
</feature>
<feature type="compositionally biased region" description="Basic and acidic residues" evidence="2">
    <location>
        <begin position="1101"/>
        <end position="1117"/>
    </location>
</feature>
<dbReference type="AlphaFoldDB" id="A0A851A718"/>
<feature type="compositionally biased region" description="Basic and acidic residues" evidence="2">
    <location>
        <begin position="1006"/>
        <end position="1017"/>
    </location>
</feature>
<feature type="coiled-coil region" evidence="1">
    <location>
        <begin position="306"/>
        <end position="550"/>
    </location>
</feature>
<accession>A0A851A718</accession>
<feature type="region of interest" description="Disordered" evidence="2">
    <location>
        <begin position="1023"/>
        <end position="1067"/>
    </location>
</feature>
<keyword evidence="4" id="KW-1185">Reference proteome</keyword>
<dbReference type="Pfam" id="PF15921">
    <property type="entry name" value="CCDC158"/>
    <property type="match status" value="1"/>
</dbReference>
<feature type="non-terminal residue" evidence="3">
    <location>
        <position position="1"/>
    </location>
</feature>
<evidence type="ECO:0000313" key="3">
    <source>
        <dbReference type="EMBL" id="NWI28422.1"/>
    </source>
</evidence>
<dbReference type="Gene3D" id="1.20.5.340">
    <property type="match status" value="1"/>
</dbReference>
<dbReference type="Proteomes" id="UP000619137">
    <property type="component" value="Unassembled WGS sequence"/>
</dbReference>
<reference evidence="3" key="1">
    <citation type="submission" date="2019-10" db="EMBL/GenBank/DDBJ databases">
        <title>Bird 10,000 Genomes (B10K) Project - Family phase.</title>
        <authorList>
            <person name="Zhang G."/>
        </authorList>
    </citation>
    <scope>NUCLEOTIDE SEQUENCE</scope>
    <source>
        <strain evidence="3">B10K-DU-002-49</strain>
        <tissue evidence="3">Muscle</tissue>
    </source>
</reference>
<keyword evidence="1" id="KW-0175">Coiled coil</keyword>
<feature type="region of interest" description="Disordered" evidence="2">
    <location>
        <begin position="999"/>
        <end position="1018"/>
    </location>
</feature>
<gene>
    <name evidence="3" type="primary">Ccdc158</name>
    <name evidence="3" type="ORF">SULDAC_R13651</name>
</gene>
<comment type="caution">
    <text evidence="3">The sequence shown here is derived from an EMBL/GenBank/DDBJ whole genome shotgun (WGS) entry which is preliminary data.</text>
</comment>
<name>A0A851A718_SULDA</name>